<sequence length="233" mass="24533">MGRHRSAGATAYTPSDPSRRSRIPSESPRRAAKAALREEARRERRTARSRRRRSRGRRAATLSPGQRLLALPWTTFVLLLLVVVGVVGLVRPATYEARSTVTAATAPAAAQAAVALTRTDVVGNVEDEVELEPHLRGDVALTVERPADTQVVVIASAPDPRLAALAADTAAALVVEGDGDLTLSDAAVVPTRPTGIGTWWPWAAAGGTALLLALAVERRRDLGSPGLLPAEAA</sequence>
<keyword evidence="4" id="KW-1185">Reference proteome</keyword>
<organism evidence="3 4">
    <name type="scientific">Ornithinimicrobium humiphilum</name>
    <dbReference type="NCBI Taxonomy" id="125288"/>
    <lineage>
        <taxon>Bacteria</taxon>
        <taxon>Bacillati</taxon>
        <taxon>Actinomycetota</taxon>
        <taxon>Actinomycetes</taxon>
        <taxon>Micrococcales</taxon>
        <taxon>Ornithinimicrobiaceae</taxon>
        <taxon>Ornithinimicrobium</taxon>
    </lineage>
</organism>
<comment type="caution">
    <text evidence="3">The sequence shown here is derived from an EMBL/GenBank/DDBJ whole genome shotgun (WGS) entry which is preliminary data.</text>
</comment>
<evidence type="ECO:0000256" key="1">
    <source>
        <dbReference type="SAM" id="MobiDB-lite"/>
    </source>
</evidence>
<keyword evidence="2" id="KW-1133">Transmembrane helix</keyword>
<keyword evidence="2" id="KW-0812">Transmembrane</keyword>
<dbReference type="AlphaFoldDB" id="A0A543KJD5"/>
<evidence type="ECO:0000256" key="2">
    <source>
        <dbReference type="SAM" id="Phobius"/>
    </source>
</evidence>
<feature type="compositionally biased region" description="Basic residues" evidence="1">
    <location>
        <begin position="43"/>
        <end position="58"/>
    </location>
</feature>
<dbReference type="Proteomes" id="UP000315133">
    <property type="component" value="Unassembled WGS sequence"/>
</dbReference>
<reference evidence="3 4" key="1">
    <citation type="submission" date="2019-06" db="EMBL/GenBank/DDBJ databases">
        <title>Sequencing the genomes of 1000 actinobacteria strains.</title>
        <authorList>
            <person name="Klenk H.-P."/>
        </authorList>
    </citation>
    <scope>NUCLEOTIDE SEQUENCE [LARGE SCALE GENOMIC DNA]</scope>
    <source>
        <strain evidence="3 4">DSM 12362</strain>
    </source>
</reference>
<dbReference type="RefSeq" id="WP_141816975.1">
    <property type="nucleotide sequence ID" value="NZ_BAAAIL010000003.1"/>
</dbReference>
<accession>A0A543KJD5</accession>
<evidence type="ECO:0000313" key="4">
    <source>
        <dbReference type="Proteomes" id="UP000315133"/>
    </source>
</evidence>
<proteinExistence type="predicted"/>
<dbReference type="EMBL" id="VFPU01000001">
    <property type="protein sequence ID" value="TQM95189.1"/>
    <property type="molecule type" value="Genomic_DNA"/>
</dbReference>
<evidence type="ECO:0000313" key="3">
    <source>
        <dbReference type="EMBL" id="TQM95189.1"/>
    </source>
</evidence>
<evidence type="ECO:0008006" key="5">
    <source>
        <dbReference type="Google" id="ProtNLM"/>
    </source>
</evidence>
<protein>
    <recommendedName>
        <fullName evidence="5">Capsular polysaccharide biosynthesis protein</fullName>
    </recommendedName>
</protein>
<feature type="region of interest" description="Disordered" evidence="1">
    <location>
        <begin position="1"/>
        <end position="61"/>
    </location>
</feature>
<gene>
    <name evidence="3" type="ORF">FB476_0022</name>
</gene>
<feature type="transmembrane region" description="Helical" evidence="2">
    <location>
        <begin position="68"/>
        <end position="90"/>
    </location>
</feature>
<name>A0A543KJD5_9MICO</name>
<keyword evidence="2" id="KW-0472">Membrane</keyword>